<feature type="compositionally biased region" description="Polar residues" evidence="1">
    <location>
        <begin position="36"/>
        <end position="49"/>
    </location>
</feature>
<accession>A0A7J6WL11</accession>
<evidence type="ECO:0000313" key="2">
    <source>
        <dbReference type="EMBL" id="KAF5196792.1"/>
    </source>
</evidence>
<evidence type="ECO:0000256" key="1">
    <source>
        <dbReference type="SAM" id="MobiDB-lite"/>
    </source>
</evidence>
<comment type="caution">
    <text evidence="2">The sequence shown here is derived from an EMBL/GenBank/DDBJ whole genome shotgun (WGS) entry which is preliminary data.</text>
</comment>
<evidence type="ECO:0000313" key="3">
    <source>
        <dbReference type="Proteomes" id="UP000554482"/>
    </source>
</evidence>
<sequence length="147" mass="17055">MDQWRFSTFMKKKQTTDDFIEKLIEKKVSEKDVIKLQNNNNRSSKTGFHSASSSFDSSSAGGFSSSEAESLYGSRDQRPKPIRTSLSAKPERFEKPLQYKQKKLSNIYESHSHYHQQNKIGEKMNSKKFRFGEEGESQSFKQIDLNQ</sequence>
<reference evidence="2 3" key="1">
    <citation type="submission" date="2020-06" db="EMBL/GenBank/DDBJ databases">
        <title>Transcriptomic and genomic resources for Thalictrum thalictroides and T. hernandezii: Facilitating candidate gene discovery in an emerging model plant lineage.</title>
        <authorList>
            <person name="Arias T."/>
            <person name="Riano-Pachon D.M."/>
            <person name="Di Stilio V.S."/>
        </authorList>
    </citation>
    <scope>NUCLEOTIDE SEQUENCE [LARGE SCALE GENOMIC DNA]</scope>
    <source>
        <strain evidence="3">cv. WT478/WT964</strain>
        <tissue evidence="2">Leaves</tissue>
    </source>
</reference>
<gene>
    <name evidence="2" type="ORF">FRX31_013620</name>
</gene>
<name>A0A7J6WL11_THATH</name>
<organism evidence="2 3">
    <name type="scientific">Thalictrum thalictroides</name>
    <name type="common">Rue-anemone</name>
    <name type="synonym">Anemone thalictroides</name>
    <dbReference type="NCBI Taxonomy" id="46969"/>
    <lineage>
        <taxon>Eukaryota</taxon>
        <taxon>Viridiplantae</taxon>
        <taxon>Streptophyta</taxon>
        <taxon>Embryophyta</taxon>
        <taxon>Tracheophyta</taxon>
        <taxon>Spermatophyta</taxon>
        <taxon>Magnoliopsida</taxon>
        <taxon>Ranunculales</taxon>
        <taxon>Ranunculaceae</taxon>
        <taxon>Thalictroideae</taxon>
        <taxon>Thalictrum</taxon>
    </lineage>
</organism>
<dbReference type="Proteomes" id="UP000554482">
    <property type="component" value="Unassembled WGS sequence"/>
</dbReference>
<keyword evidence="3" id="KW-1185">Reference proteome</keyword>
<protein>
    <submittedName>
        <fullName evidence="2">Uncharacterized protein</fullName>
    </submittedName>
</protein>
<feature type="compositionally biased region" description="Low complexity" evidence="1">
    <location>
        <begin position="50"/>
        <end position="70"/>
    </location>
</feature>
<dbReference type="EMBL" id="JABWDY010015515">
    <property type="protein sequence ID" value="KAF5196792.1"/>
    <property type="molecule type" value="Genomic_DNA"/>
</dbReference>
<feature type="region of interest" description="Disordered" evidence="1">
    <location>
        <begin position="30"/>
        <end position="96"/>
    </location>
</feature>
<dbReference type="AlphaFoldDB" id="A0A7J6WL11"/>
<proteinExistence type="predicted"/>
<dbReference type="OrthoDB" id="680041at2759"/>